<keyword evidence="2" id="KW-1185">Reference proteome</keyword>
<dbReference type="Proteomes" id="UP000593567">
    <property type="component" value="Unassembled WGS sequence"/>
</dbReference>
<evidence type="ECO:0000313" key="2">
    <source>
        <dbReference type="Proteomes" id="UP000593567"/>
    </source>
</evidence>
<proteinExistence type="predicted"/>
<dbReference type="EMBL" id="VXIV02001465">
    <property type="protein sequence ID" value="KAF6032974.1"/>
    <property type="molecule type" value="Genomic_DNA"/>
</dbReference>
<comment type="caution">
    <text evidence="1">The sequence shown here is derived from an EMBL/GenBank/DDBJ whole genome shotgun (WGS) entry which is preliminary data.</text>
</comment>
<dbReference type="AlphaFoldDB" id="A0A7J7K4V2"/>
<gene>
    <name evidence="1" type="ORF">EB796_008770</name>
</gene>
<name>A0A7J7K4V2_BUGNE</name>
<protein>
    <submittedName>
        <fullName evidence="1">Uncharacterized protein</fullName>
    </submittedName>
</protein>
<sequence length="279" mass="31747">MDSPDIASEQCVSAYLMDNLQQSEITSASQLSPTKHDALSQNTKLVESYPFTRKTRASTRKASKRLCHMNDSDYAEEKADDQKHSRAMAILYHLQQRQEQVSESMKDSFDSLAEVQSIEMEIEAIKEALGRLSRVFKSTKEELNDSQHFSNTSRFSAKSIKRKQLQINTRLTKCLNLVKIHERLCCQFNEAKQQLLNKSEAVTSDASNCTEVDHSVLTIASPPKEITSLPFSQPLYSQASQTVSSTQKSAAQLFLDEFIRRQFFKKSISLQTICIQDFR</sequence>
<evidence type="ECO:0000313" key="1">
    <source>
        <dbReference type="EMBL" id="KAF6032974.1"/>
    </source>
</evidence>
<organism evidence="1 2">
    <name type="scientific">Bugula neritina</name>
    <name type="common">Brown bryozoan</name>
    <name type="synonym">Sertularia neritina</name>
    <dbReference type="NCBI Taxonomy" id="10212"/>
    <lineage>
        <taxon>Eukaryota</taxon>
        <taxon>Metazoa</taxon>
        <taxon>Spiralia</taxon>
        <taxon>Lophotrochozoa</taxon>
        <taxon>Bryozoa</taxon>
        <taxon>Gymnolaemata</taxon>
        <taxon>Cheilostomatida</taxon>
        <taxon>Flustrina</taxon>
        <taxon>Buguloidea</taxon>
        <taxon>Bugulidae</taxon>
        <taxon>Bugula</taxon>
    </lineage>
</organism>
<accession>A0A7J7K4V2</accession>
<reference evidence="1" key="1">
    <citation type="submission" date="2020-06" db="EMBL/GenBank/DDBJ databases">
        <title>Draft genome of Bugula neritina, a colonial animal packing powerful symbionts and potential medicines.</title>
        <authorList>
            <person name="Rayko M."/>
        </authorList>
    </citation>
    <scope>NUCLEOTIDE SEQUENCE [LARGE SCALE GENOMIC DNA]</scope>
    <source>
        <strain evidence="1">Kwan_BN1</strain>
    </source>
</reference>